<feature type="region of interest" description="Disordered" evidence="1">
    <location>
        <begin position="100"/>
        <end position="156"/>
    </location>
</feature>
<organism evidence="2 3">
    <name type="scientific">Solanum verrucosum</name>
    <dbReference type="NCBI Taxonomy" id="315347"/>
    <lineage>
        <taxon>Eukaryota</taxon>
        <taxon>Viridiplantae</taxon>
        <taxon>Streptophyta</taxon>
        <taxon>Embryophyta</taxon>
        <taxon>Tracheophyta</taxon>
        <taxon>Spermatophyta</taxon>
        <taxon>Magnoliopsida</taxon>
        <taxon>eudicotyledons</taxon>
        <taxon>Gunneridae</taxon>
        <taxon>Pentapetalae</taxon>
        <taxon>asterids</taxon>
        <taxon>lamiids</taxon>
        <taxon>Solanales</taxon>
        <taxon>Solanaceae</taxon>
        <taxon>Solanoideae</taxon>
        <taxon>Solaneae</taxon>
        <taxon>Solanum</taxon>
    </lineage>
</organism>
<proteinExistence type="predicted"/>
<name>A0AAF0QTV4_SOLVR</name>
<dbReference type="EMBL" id="CP133615">
    <property type="protein sequence ID" value="WMV25819.1"/>
    <property type="molecule type" value="Genomic_DNA"/>
</dbReference>
<protein>
    <submittedName>
        <fullName evidence="2">Uncharacterized protein</fullName>
    </submittedName>
</protein>
<feature type="compositionally biased region" description="Acidic residues" evidence="1">
    <location>
        <begin position="134"/>
        <end position="149"/>
    </location>
</feature>
<dbReference type="Proteomes" id="UP001234989">
    <property type="component" value="Chromosome 4"/>
</dbReference>
<sequence>MEPFFVIFQLSSYDSFSSPMKTLDLGYTNVKGFYCEDNNELVQVTSGTQLLEFVKDLIDGDEFHVYVVHEVDELEELPAPTGLLPWSDPVDESVSINIEETVENDSDLNGVDTELPGGDTNQNEAESDLPSSDTDVDAIPDEDDSDIDEELRSLRA</sequence>
<feature type="compositionally biased region" description="Polar residues" evidence="1">
    <location>
        <begin position="119"/>
        <end position="133"/>
    </location>
</feature>
<evidence type="ECO:0000313" key="2">
    <source>
        <dbReference type="EMBL" id="WMV25819.1"/>
    </source>
</evidence>
<evidence type="ECO:0000313" key="3">
    <source>
        <dbReference type="Proteomes" id="UP001234989"/>
    </source>
</evidence>
<reference evidence="2" key="1">
    <citation type="submission" date="2023-08" db="EMBL/GenBank/DDBJ databases">
        <title>A de novo genome assembly of Solanum verrucosum Schlechtendal, a Mexican diploid species geographically isolated from the other diploid A-genome species in potato relatives.</title>
        <authorList>
            <person name="Hosaka K."/>
        </authorList>
    </citation>
    <scope>NUCLEOTIDE SEQUENCE</scope>
    <source>
        <tissue evidence="2">Young leaves</tissue>
    </source>
</reference>
<gene>
    <name evidence="2" type="ORF">MTR67_019204</name>
</gene>
<keyword evidence="3" id="KW-1185">Reference proteome</keyword>
<dbReference type="AlphaFoldDB" id="A0AAF0QTV4"/>
<evidence type="ECO:0000256" key="1">
    <source>
        <dbReference type="SAM" id="MobiDB-lite"/>
    </source>
</evidence>
<accession>A0AAF0QTV4</accession>